<dbReference type="GeneTree" id="ENSGT00390000001688"/>
<feature type="region of interest" description="Disordered" evidence="1">
    <location>
        <begin position="87"/>
        <end position="109"/>
    </location>
</feature>
<feature type="domain" description="Cyclic nucleotide-binding" evidence="2">
    <location>
        <begin position="322"/>
        <end position="436"/>
    </location>
</feature>
<dbReference type="InterPro" id="IPR018490">
    <property type="entry name" value="cNMP-bd_dom_sf"/>
</dbReference>
<dbReference type="Gene3D" id="2.60.120.10">
    <property type="entry name" value="Jelly Rolls"/>
    <property type="match status" value="2"/>
</dbReference>
<evidence type="ECO:0000259" key="2">
    <source>
        <dbReference type="PROSITE" id="PS50042"/>
    </source>
</evidence>
<dbReference type="Proteomes" id="UP000233100">
    <property type="component" value="Chromosome 8"/>
</dbReference>
<dbReference type="Bgee" id="ENSMFAG00000031603">
    <property type="expression patterns" value="Expressed in multicellular organism"/>
</dbReference>
<dbReference type="SUPFAM" id="SSF51206">
    <property type="entry name" value="cAMP-binding domain-like"/>
    <property type="match status" value="2"/>
</dbReference>
<dbReference type="AlphaFoldDB" id="A0A7N9CZ47"/>
<evidence type="ECO:0000313" key="3">
    <source>
        <dbReference type="Ensembl" id="ENSMFAP00000057860.1"/>
    </source>
</evidence>
<organism evidence="3 4">
    <name type="scientific">Macaca fascicularis</name>
    <name type="common">Crab-eating macaque</name>
    <name type="synonym">Cynomolgus monkey</name>
    <dbReference type="NCBI Taxonomy" id="9541"/>
    <lineage>
        <taxon>Eukaryota</taxon>
        <taxon>Metazoa</taxon>
        <taxon>Chordata</taxon>
        <taxon>Craniata</taxon>
        <taxon>Vertebrata</taxon>
        <taxon>Euteleostomi</taxon>
        <taxon>Mammalia</taxon>
        <taxon>Eutheria</taxon>
        <taxon>Euarchontoglires</taxon>
        <taxon>Primates</taxon>
        <taxon>Haplorrhini</taxon>
        <taxon>Catarrhini</taxon>
        <taxon>Cercopithecidae</taxon>
        <taxon>Cercopithecinae</taxon>
        <taxon>Macaca</taxon>
    </lineage>
</organism>
<reference evidence="3" key="2">
    <citation type="submission" date="2025-08" db="UniProtKB">
        <authorList>
            <consortium name="Ensembl"/>
        </authorList>
    </citation>
    <scope>IDENTIFICATION</scope>
</reference>
<dbReference type="Ensembl" id="ENSMFAT00000097280.1">
    <property type="protein sequence ID" value="ENSMFAP00000057860.1"/>
    <property type="gene ID" value="ENSMFAG00000031603.2"/>
</dbReference>
<dbReference type="InterPro" id="IPR014710">
    <property type="entry name" value="RmlC-like_jellyroll"/>
</dbReference>
<dbReference type="CDD" id="cd00038">
    <property type="entry name" value="CAP_ED"/>
    <property type="match status" value="1"/>
</dbReference>
<dbReference type="PROSITE" id="PS50042">
    <property type="entry name" value="CNMP_BINDING_3"/>
    <property type="match status" value="1"/>
</dbReference>
<evidence type="ECO:0000313" key="4">
    <source>
        <dbReference type="Proteomes" id="UP000233100"/>
    </source>
</evidence>
<gene>
    <name evidence="3" type="primary">CNBD1</name>
</gene>
<reference evidence="3" key="3">
    <citation type="submission" date="2025-09" db="UniProtKB">
        <authorList>
            <consortium name="Ensembl"/>
        </authorList>
    </citation>
    <scope>IDENTIFICATION</scope>
</reference>
<dbReference type="Pfam" id="PF00027">
    <property type="entry name" value="cNMP_binding"/>
    <property type="match status" value="1"/>
</dbReference>
<name>A0A7N9CZ47_MACFA</name>
<dbReference type="PANTHER" id="PTHR23011">
    <property type="entry name" value="CYCLIC NUCLEOTIDE-BINDING DOMAIN CONTAINING PROTEIN"/>
    <property type="match status" value="1"/>
</dbReference>
<protein>
    <submittedName>
        <fullName evidence="3">Cyclic nucleotide binding domain containing 1</fullName>
    </submittedName>
</protein>
<keyword evidence="4" id="KW-1185">Reference proteome</keyword>
<dbReference type="InterPro" id="IPR000595">
    <property type="entry name" value="cNMP-bd_dom"/>
</dbReference>
<accession>A0A7N9CZ47</accession>
<sequence length="520" mass="59665">MPMSSLPAAILSHMTAVNNVPPPPLHSIPNLKKSKHINYGQLNALCHIRGQHSRSISNTLSPHDTFMKQYPKVFLHQKTRLPKLFKQEEQRELSEGKEESQHQQPDDSHNVGVYVERAHGGHNLYRPKRATENFEEFLAILKKLPIHRTPYEHKTVWKYLKTIPNLTSQLNDKHLKTLSKTVFSETWLKGSTVIANDGFYVILKGLARPQTNVYKNLIEGSDSPVSFIPQSFHSFILSEKFKNSTLAKMYLHSHDSMLSKWSTFGTLEVIPQIESGTQVFSVVTEDDCEILKIPAKGYAKIKEEKIKIENMQKLKLIHMCPYYEEWPTLSIYELIALLKWKKFPPGHVIVESGNIISFVGYINSGCCNIYRSIIGFVKLQSNKVKRSHKLVYMGQLKEKESFGEISVLLQVPFTCTIITEKEVEMAIIEDKDLFELDPVTKQLMLQTAKPTFGHLTDRIMIPILKMMKLRLRKMKDLSKAAQLTGLEMTLKAMLVCLILDTMLLTSTNYSLYCFQRKLSK</sequence>
<proteinExistence type="predicted"/>
<reference evidence="3 4" key="1">
    <citation type="submission" date="2013-03" db="EMBL/GenBank/DDBJ databases">
        <authorList>
            <person name="Warren W."/>
            <person name="Wilson R.K."/>
        </authorList>
    </citation>
    <scope>NUCLEOTIDE SEQUENCE</scope>
</reference>
<dbReference type="PANTHER" id="PTHR23011:SF32">
    <property type="entry name" value="CYCLIC NUCLEOTIDE-BINDING DOMAIN-CONTAINING PROTEIN 1"/>
    <property type="match status" value="1"/>
</dbReference>
<evidence type="ECO:0000256" key="1">
    <source>
        <dbReference type="SAM" id="MobiDB-lite"/>
    </source>
</evidence>